<dbReference type="CDD" id="cd19082">
    <property type="entry name" value="AKR_AKR10A1_2"/>
    <property type="match status" value="1"/>
</dbReference>
<dbReference type="PANTHER" id="PTHR43364:SF4">
    <property type="entry name" value="NAD(P)-LINKED OXIDOREDUCTASE SUPERFAMILY PROTEIN"/>
    <property type="match status" value="1"/>
</dbReference>
<keyword evidence="4" id="KW-1185">Reference proteome</keyword>
<keyword evidence="1" id="KW-0560">Oxidoreductase</keyword>
<dbReference type="AlphaFoldDB" id="A0A329LWC6"/>
<gene>
    <name evidence="3" type="ORF">DQG23_36155</name>
</gene>
<dbReference type="PANTHER" id="PTHR43364">
    <property type="entry name" value="NADH-SPECIFIC METHYLGLYOXAL REDUCTASE-RELATED"/>
    <property type="match status" value="1"/>
</dbReference>
<dbReference type="EMBL" id="QMFB01000037">
    <property type="protein sequence ID" value="RAV11482.1"/>
    <property type="molecule type" value="Genomic_DNA"/>
</dbReference>
<dbReference type="InterPro" id="IPR023210">
    <property type="entry name" value="NADP_OxRdtase_dom"/>
</dbReference>
<sequence>MQLKPVTGTDLLCSTFCLGGASIGSRLNQEESFRLMDAYAERGGNFIDTAQVYANWLPAIEVSISEKTIGLWMKARKNRNQMLVSTKGAHPFLESMQLSRMSQKDIAQDVEGSLRNLQVDTIDFYILHRDDTHRPVQEILETMNEQVKAGRIRYFGCSNWSTERIIEAQDYAKANGVQGFSGNQMMWSLAEADQTQVVDPTLIAMDSVMKQYHIVSGMPAFPYSSQAQGLFTKWDSGQFSPDDRRISPMYRTAVNRARFDRTKKLASELSRSITEIVLSYLTSQTFHTFPIIGCRTQDQLEASLKAEDLKLTQDQLAFLG</sequence>
<name>A0A329LWC6_9BACL</name>
<dbReference type="Gene3D" id="3.20.20.100">
    <property type="entry name" value="NADP-dependent oxidoreductase domain"/>
    <property type="match status" value="1"/>
</dbReference>
<dbReference type="InterPro" id="IPR050523">
    <property type="entry name" value="AKR_Detox_Biosynth"/>
</dbReference>
<evidence type="ECO:0000256" key="1">
    <source>
        <dbReference type="ARBA" id="ARBA00023002"/>
    </source>
</evidence>
<feature type="domain" description="NADP-dependent oxidoreductase" evidence="2">
    <location>
        <begin position="17"/>
        <end position="317"/>
    </location>
</feature>
<dbReference type="InterPro" id="IPR036812">
    <property type="entry name" value="NAD(P)_OxRdtase_dom_sf"/>
</dbReference>
<dbReference type="Pfam" id="PF00248">
    <property type="entry name" value="Aldo_ket_red"/>
    <property type="match status" value="1"/>
</dbReference>
<dbReference type="OrthoDB" id="9773828at2"/>
<reference evidence="3 4" key="1">
    <citation type="journal article" date="2009" name="Int. J. Syst. Evol. Microbiol.">
        <title>Paenibacillus contaminans sp. nov., isolated from a contaminated laboratory plate.</title>
        <authorList>
            <person name="Chou J.H."/>
            <person name="Lee J.H."/>
            <person name="Lin M.C."/>
            <person name="Chang P.S."/>
            <person name="Arun A.B."/>
            <person name="Young C.C."/>
            <person name="Chen W.M."/>
        </authorList>
    </citation>
    <scope>NUCLEOTIDE SEQUENCE [LARGE SCALE GENOMIC DNA]</scope>
    <source>
        <strain evidence="3 4">CKOBP-6</strain>
    </source>
</reference>
<dbReference type="GO" id="GO:0016491">
    <property type="term" value="F:oxidoreductase activity"/>
    <property type="evidence" value="ECO:0007669"/>
    <property type="project" value="UniProtKB-KW"/>
</dbReference>
<evidence type="ECO:0000313" key="3">
    <source>
        <dbReference type="EMBL" id="RAV11482.1"/>
    </source>
</evidence>
<accession>A0A329LWC6</accession>
<dbReference type="Proteomes" id="UP000250369">
    <property type="component" value="Unassembled WGS sequence"/>
</dbReference>
<protein>
    <submittedName>
        <fullName evidence="3">Aldo/keto reductase</fullName>
    </submittedName>
</protein>
<evidence type="ECO:0000259" key="2">
    <source>
        <dbReference type="Pfam" id="PF00248"/>
    </source>
</evidence>
<organism evidence="3 4">
    <name type="scientific">Paenibacillus contaminans</name>
    <dbReference type="NCBI Taxonomy" id="450362"/>
    <lineage>
        <taxon>Bacteria</taxon>
        <taxon>Bacillati</taxon>
        <taxon>Bacillota</taxon>
        <taxon>Bacilli</taxon>
        <taxon>Bacillales</taxon>
        <taxon>Paenibacillaceae</taxon>
        <taxon>Paenibacillus</taxon>
    </lineage>
</organism>
<evidence type="ECO:0000313" key="4">
    <source>
        <dbReference type="Proteomes" id="UP000250369"/>
    </source>
</evidence>
<comment type="caution">
    <text evidence="3">The sequence shown here is derived from an EMBL/GenBank/DDBJ whole genome shotgun (WGS) entry which is preliminary data.</text>
</comment>
<proteinExistence type="predicted"/>
<dbReference type="GO" id="GO:0005829">
    <property type="term" value="C:cytosol"/>
    <property type="evidence" value="ECO:0007669"/>
    <property type="project" value="TreeGrafter"/>
</dbReference>
<dbReference type="RefSeq" id="WP_113035912.1">
    <property type="nucleotide sequence ID" value="NZ_QMFB01000037.1"/>
</dbReference>
<dbReference type="SUPFAM" id="SSF51430">
    <property type="entry name" value="NAD(P)-linked oxidoreductase"/>
    <property type="match status" value="1"/>
</dbReference>